<dbReference type="PANTHER" id="PTHR43328:SF1">
    <property type="entry name" value="N-ACETYLTRANSFERASE DOMAIN-CONTAINING PROTEIN"/>
    <property type="match status" value="1"/>
</dbReference>
<dbReference type="PROSITE" id="PS51186">
    <property type="entry name" value="GNAT"/>
    <property type="match status" value="1"/>
</dbReference>
<dbReference type="InterPro" id="IPR016181">
    <property type="entry name" value="Acyl_CoA_acyltransferase"/>
</dbReference>
<reference evidence="2 3" key="1">
    <citation type="submission" date="2018-04" db="EMBL/GenBank/DDBJ databases">
        <title>Thalassorhabdus spongiae gen. nov., sp. nov., isolated from a marine sponge in South-West Iceland.</title>
        <authorList>
            <person name="Knobloch S."/>
            <person name="Daussin A."/>
            <person name="Johannsson R."/>
            <person name="Marteinsson V.T."/>
        </authorList>
    </citation>
    <scope>NUCLEOTIDE SEQUENCE [LARGE SCALE GENOMIC DNA]</scope>
    <source>
        <strain evidence="2 3">Hp12</strain>
    </source>
</reference>
<protein>
    <submittedName>
        <fullName evidence="2">GNAT family N-acetyltransferase</fullName>
    </submittedName>
</protein>
<organism evidence="2 3">
    <name type="scientific">Pelagibaculum spongiae</name>
    <dbReference type="NCBI Taxonomy" id="2080658"/>
    <lineage>
        <taxon>Bacteria</taxon>
        <taxon>Pseudomonadati</taxon>
        <taxon>Pseudomonadota</taxon>
        <taxon>Gammaproteobacteria</taxon>
        <taxon>Oceanospirillales</taxon>
        <taxon>Pelagibaculum</taxon>
    </lineage>
</organism>
<dbReference type="EMBL" id="QDDL01000004">
    <property type="protein sequence ID" value="PVZ68846.1"/>
    <property type="molecule type" value="Genomic_DNA"/>
</dbReference>
<name>A0A2V1H1T7_9GAMM</name>
<dbReference type="SUPFAM" id="SSF55729">
    <property type="entry name" value="Acyl-CoA N-acyltransferases (Nat)"/>
    <property type="match status" value="1"/>
</dbReference>
<gene>
    <name evidence="2" type="ORF">DC094_11360</name>
</gene>
<keyword evidence="3" id="KW-1185">Reference proteome</keyword>
<accession>A0A2V1H1T7</accession>
<comment type="caution">
    <text evidence="2">The sequence shown here is derived from an EMBL/GenBank/DDBJ whole genome shotgun (WGS) entry which is preliminary data.</text>
</comment>
<dbReference type="AlphaFoldDB" id="A0A2V1H1T7"/>
<dbReference type="OrthoDB" id="9775804at2"/>
<dbReference type="InterPro" id="IPR000182">
    <property type="entry name" value="GNAT_dom"/>
</dbReference>
<dbReference type="Proteomes" id="UP000244906">
    <property type="component" value="Unassembled WGS sequence"/>
</dbReference>
<keyword evidence="2" id="KW-0808">Transferase</keyword>
<dbReference type="PANTHER" id="PTHR43328">
    <property type="entry name" value="ACETYLTRANSFERASE-RELATED"/>
    <property type="match status" value="1"/>
</dbReference>
<dbReference type="Pfam" id="PF00583">
    <property type="entry name" value="Acetyltransf_1"/>
    <property type="match status" value="1"/>
</dbReference>
<evidence type="ECO:0000313" key="3">
    <source>
        <dbReference type="Proteomes" id="UP000244906"/>
    </source>
</evidence>
<evidence type="ECO:0000313" key="2">
    <source>
        <dbReference type="EMBL" id="PVZ68846.1"/>
    </source>
</evidence>
<dbReference type="GO" id="GO:0016747">
    <property type="term" value="F:acyltransferase activity, transferring groups other than amino-acyl groups"/>
    <property type="evidence" value="ECO:0007669"/>
    <property type="project" value="InterPro"/>
</dbReference>
<dbReference type="CDD" id="cd04301">
    <property type="entry name" value="NAT_SF"/>
    <property type="match status" value="1"/>
</dbReference>
<dbReference type="Gene3D" id="3.40.630.30">
    <property type="match status" value="1"/>
</dbReference>
<dbReference type="RefSeq" id="WP_116687231.1">
    <property type="nucleotide sequence ID" value="NZ_CAWNYD010000004.1"/>
</dbReference>
<evidence type="ECO:0000259" key="1">
    <source>
        <dbReference type="PROSITE" id="PS51186"/>
    </source>
</evidence>
<feature type="domain" description="N-acetyltransferase" evidence="1">
    <location>
        <begin position="4"/>
        <end position="164"/>
    </location>
</feature>
<proteinExistence type="predicted"/>
<sequence>MAPVVIRKSEPADVSAVTKIYQDEKVIAGTLQLPIPSEAMWQKRLENLDQHAYSFVAEMDQQLCGHLAFFVDSKPRRRHVASFGMGVLEQFQGKGVGSALLAAAIDHADNWLNIQRIEITAYTDNQTAIGLYKKFGFEIEGESKKYAFRNGQYVSAYHMARFRPENMD</sequence>